<dbReference type="InterPro" id="IPR016047">
    <property type="entry name" value="M23ase_b-sheet_dom"/>
</dbReference>
<name>A0A1F8EBF1_9BACT</name>
<dbReference type="PANTHER" id="PTHR21666">
    <property type="entry name" value="PEPTIDASE-RELATED"/>
    <property type="match status" value="1"/>
</dbReference>
<evidence type="ECO:0000259" key="2">
    <source>
        <dbReference type="Pfam" id="PF01551"/>
    </source>
</evidence>
<keyword evidence="1" id="KW-0472">Membrane</keyword>
<reference evidence="3 4" key="1">
    <citation type="journal article" date="2016" name="Nat. Commun.">
        <title>Thousands of microbial genomes shed light on interconnected biogeochemical processes in an aquifer system.</title>
        <authorList>
            <person name="Anantharaman K."/>
            <person name="Brown C.T."/>
            <person name="Hug L.A."/>
            <person name="Sharon I."/>
            <person name="Castelle C.J."/>
            <person name="Probst A.J."/>
            <person name="Thomas B.C."/>
            <person name="Singh A."/>
            <person name="Wilkins M.J."/>
            <person name="Karaoz U."/>
            <person name="Brodie E.L."/>
            <person name="Williams K.H."/>
            <person name="Hubbard S.S."/>
            <person name="Banfield J.F."/>
        </authorList>
    </citation>
    <scope>NUCLEOTIDE SEQUENCE [LARGE SCALE GENOMIC DNA]</scope>
</reference>
<dbReference type="STRING" id="1802660.A2735_01865"/>
<dbReference type="SUPFAM" id="SSF51261">
    <property type="entry name" value="Duplicated hybrid motif"/>
    <property type="match status" value="1"/>
</dbReference>
<dbReference type="Pfam" id="PF01551">
    <property type="entry name" value="Peptidase_M23"/>
    <property type="match status" value="1"/>
</dbReference>
<evidence type="ECO:0000256" key="1">
    <source>
        <dbReference type="SAM" id="Phobius"/>
    </source>
</evidence>
<evidence type="ECO:0000313" key="3">
    <source>
        <dbReference type="EMBL" id="OGM97458.1"/>
    </source>
</evidence>
<protein>
    <recommendedName>
        <fullName evidence="2">M23ase beta-sheet core domain-containing protein</fullName>
    </recommendedName>
</protein>
<accession>A0A1F8EBF1</accession>
<gene>
    <name evidence="3" type="ORF">A2735_01865</name>
</gene>
<dbReference type="InterPro" id="IPR050570">
    <property type="entry name" value="Cell_wall_metabolism_enzyme"/>
</dbReference>
<keyword evidence="1" id="KW-1133">Transmembrane helix</keyword>
<feature type="transmembrane region" description="Helical" evidence="1">
    <location>
        <begin position="5"/>
        <end position="21"/>
    </location>
</feature>
<sequence>MKKTILVATVFIIGAVLIFIYKNQIALAPEDVVPTNLVPGKTTDSTNTIFDKTRVTKKPFGIYITSGNSPVQPEKFAGYHTGVDFETTAAEAGIDIPVPVFCDGKLLLKKYATGYGGVAVQSCNLNGESVTVIYGHLKLQSINPVVGQSLKKGDLLGILGKGYSTETDGERKHLHLGIHIGSTINILGYVQKQSDLSTWLDLIQFFELD</sequence>
<organism evidence="3 4">
    <name type="scientific">Candidatus Yanofskybacteria bacterium RIFCSPHIGHO2_01_FULL_41_21</name>
    <dbReference type="NCBI Taxonomy" id="1802660"/>
    <lineage>
        <taxon>Bacteria</taxon>
        <taxon>Candidatus Yanofskyibacteriota</taxon>
    </lineage>
</organism>
<dbReference type="CDD" id="cd12797">
    <property type="entry name" value="M23_peptidase"/>
    <property type="match status" value="1"/>
</dbReference>
<evidence type="ECO:0000313" key="4">
    <source>
        <dbReference type="Proteomes" id="UP000178520"/>
    </source>
</evidence>
<dbReference type="AlphaFoldDB" id="A0A1F8EBF1"/>
<dbReference type="EMBL" id="MGJA01000012">
    <property type="protein sequence ID" value="OGM97458.1"/>
    <property type="molecule type" value="Genomic_DNA"/>
</dbReference>
<proteinExistence type="predicted"/>
<dbReference type="InterPro" id="IPR011055">
    <property type="entry name" value="Dup_hybrid_motif"/>
</dbReference>
<dbReference type="PANTHER" id="PTHR21666:SF270">
    <property type="entry name" value="MUREIN HYDROLASE ACTIVATOR ENVC"/>
    <property type="match status" value="1"/>
</dbReference>
<dbReference type="Gene3D" id="2.70.70.10">
    <property type="entry name" value="Glucose Permease (Domain IIA)"/>
    <property type="match status" value="1"/>
</dbReference>
<comment type="caution">
    <text evidence="3">The sequence shown here is derived from an EMBL/GenBank/DDBJ whole genome shotgun (WGS) entry which is preliminary data.</text>
</comment>
<feature type="domain" description="M23ase beta-sheet core" evidence="2">
    <location>
        <begin position="79"/>
        <end position="181"/>
    </location>
</feature>
<keyword evidence="1" id="KW-0812">Transmembrane</keyword>
<dbReference type="Proteomes" id="UP000178520">
    <property type="component" value="Unassembled WGS sequence"/>
</dbReference>
<dbReference type="GO" id="GO:0004222">
    <property type="term" value="F:metalloendopeptidase activity"/>
    <property type="evidence" value="ECO:0007669"/>
    <property type="project" value="TreeGrafter"/>
</dbReference>